<feature type="non-terminal residue" evidence="1">
    <location>
        <position position="28"/>
    </location>
</feature>
<evidence type="ECO:0000313" key="2">
    <source>
        <dbReference type="Proteomes" id="UP000265520"/>
    </source>
</evidence>
<dbReference type="AlphaFoldDB" id="A0A392TFH7"/>
<accession>A0A392TFH7</accession>
<dbReference type="EMBL" id="LXQA010558492">
    <property type="protein sequence ID" value="MCI59167.1"/>
    <property type="molecule type" value="Genomic_DNA"/>
</dbReference>
<evidence type="ECO:0000313" key="1">
    <source>
        <dbReference type="EMBL" id="MCI59167.1"/>
    </source>
</evidence>
<protein>
    <submittedName>
        <fullName evidence="1">Uncharacterized protein</fullName>
    </submittedName>
</protein>
<proteinExistence type="predicted"/>
<dbReference type="Proteomes" id="UP000265520">
    <property type="component" value="Unassembled WGS sequence"/>
</dbReference>
<reference evidence="1 2" key="1">
    <citation type="journal article" date="2018" name="Front. Plant Sci.">
        <title>Red Clover (Trifolium pratense) and Zigzag Clover (T. medium) - A Picture of Genomic Similarities and Differences.</title>
        <authorList>
            <person name="Dluhosova J."/>
            <person name="Istvanek J."/>
            <person name="Nedelnik J."/>
            <person name="Repkova J."/>
        </authorList>
    </citation>
    <scope>NUCLEOTIDE SEQUENCE [LARGE SCALE GENOMIC DNA]</scope>
    <source>
        <strain evidence="2">cv. 10/8</strain>
        <tissue evidence="1">Leaf</tissue>
    </source>
</reference>
<sequence>MSLGRTRVVGDTLADPAEDVSITVEVLE</sequence>
<comment type="caution">
    <text evidence="1">The sequence shown here is derived from an EMBL/GenBank/DDBJ whole genome shotgun (WGS) entry which is preliminary data.</text>
</comment>
<organism evidence="1 2">
    <name type="scientific">Trifolium medium</name>
    <dbReference type="NCBI Taxonomy" id="97028"/>
    <lineage>
        <taxon>Eukaryota</taxon>
        <taxon>Viridiplantae</taxon>
        <taxon>Streptophyta</taxon>
        <taxon>Embryophyta</taxon>
        <taxon>Tracheophyta</taxon>
        <taxon>Spermatophyta</taxon>
        <taxon>Magnoliopsida</taxon>
        <taxon>eudicotyledons</taxon>
        <taxon>Gunneridae</taxon>
        <taxon>Pentapetalae</taxon>
        <taxon>rosids</taxon>
        <taxon>fabids</taxon>
        <taxon>Fabales</taxon>
        <taxon>Fabaceae</taxon>
        <taxon>Papilionoideae</taxon>
        <taxon>50 kb inversion clade</taxon>
        <taxon>NPAAA clade</taxon>
        <taxon>Hologalegina</taxon>
        <taxon>IRL clade</taxon>
        <taxon>Trifolieae</taxon>
        <taxon>Trifolium</taxon>
    </lineage>
</organism>
<keyword evidence="2" id="KW-1185">Reference proteome</keyword>
<name>A0A392TFH7_9FABA</name>